<proteinExistence type="predicted"/>
<organism evidence="3 4">
    <name type="scientific">Streptomyces bohaiensis</name>
    <dbReference type="NCBI Taxonomy" id="1431344"/>
    <lineage>
        <taxon>Bacteria</taxon>
        <taxon>Bacillati</taxon>
        <taxon>Actinomycetota</taxon>
        <taxon>Actinomycetes</taxon>
        <taxon>Kitasatosporales</taxon>
        <taxon>Streptomycetaceae</taxon>
        <taxon>Streptomyces</taxon>
    </lineage>
</organism>
<name>A0ABX1CG25_9ACTN</name>
<evidence type="ECO:0000256" key="1">
    <source>
        <dbReference type="SAM" id="MobiDB-lite"/>
    </source>
</evidence>
<evidence type="ECO:0000313" key="3">
    <source>
        <dbReference type="EMBL" id="NJQ16795.1"/>
    </source>
</evidence>
<dbReference type="Gene3D" id="3.30.70.2390">
    <property type="match status" value="1"/>
</dbReference>
<feature type="domain" description="LytR/CpsA/Psr regulator C-terminal" evidence="2">
    <location>
        <begin position="84"/>
        <end position="174"/>
    </location>
</feature>
<evidence type="ECO:0000313" key="4">
    <source>
        <dbReference type="Proteomes" id="UP000727056"/>
    </source>
</evidence>
<gene>
    <name evidence="3" type="ORF">HCN52_18125</name>
</gene>
<keyword evidence="4" id="KW-1185">Reference proteome</keyword>
<sequence length="232" mass="24090">MSGKHYRVTGDRYPRMRRTRRRGRLAAGLVASLAVLALLGYGTTQLVDVFTGQTEPAAQAAPVAEPECEVEEVERPPLPAPSAITVNVYNATDRTGLARDTADALAERGFLIGEVDNAPEELVDTVPAGGLLRGADETEASGALQVLGSHVGDDGAETGTVERDGGELDLILGEESGDLLDEPQVALVLEQLTATPEDPCAEGFSAAADTGADAADRTGRTAPRAEAAVDRG</sequence>
<dbReference type="Pfam" id="PF13399">
    <property type="entry name" value="LytR_C"/>
    <property type="match status" value="1"/>
</dbReference>
<dbReference type="EMBL" id="JAAVJC010000196">
    <property type="protein sequence ID" value="NJQ16795.1"/>
    <property type="molecule type" value="Genomic_DNA"/>
</dbReference>
<dbReference type="RefSeq" id="WP_168089505.1">
    <property type="nucleotide sequence ID" value="NZ_BHZH01000207.1"/>
</dbReference>
<feature type="region of interest" description="Disordered" evidence="1">
    <location>
        <begin position="199"/>
        <end position="232"/>
    </location>
</feature>
<protein>
    <submittedName>
        <fullName evidence="3">LytR C-terminal domain-containing protein</fullName>
    </submittedName>
</protein>
<evidence type="ECO:0000259" key="2">
    <source>
        <dbReference type="Pfam" id="PF13399"/>
    </source>
</evidence>
<comment type="caution">
    <text evidence="3">The sequence shown here is derived from an EMBL/GenBank/DDBJ whole genome shotgun (WGS) entry which is preliminary data.</text>
</comment>
<dbReference type="Proteomes" id="UP000727056">
    <property type="component" value="Unassembled WGS sequence"/>
</dbReference>
<reference evidence="3 4" key="1">
    <citation type="submission" date="2020-03" db="EMBL/GenBank/DDBJ databases">
        <title>Draft genome of Streptomyces sp. ventii, isolated from the Axial Seamount in the Pacific Ocean, and resequencing of the two type strains Streptomyces lonarensis strain NCL 716 and Streptomyces bohaiensis strain 11A07.</title>
        <authorList>
            <person name="Loughran R.M."/>
            <person name="Pfannmuller K.M."/>
            <person name="Wasson B.J."/>
            <person name="Deadmond M.C."/>
            <person name="Paddock B.E."/>
            <person name="Koyack M.J."/>
            <person name="Gallegos D.A."/>
            <person name="Mitchell E.A."/>
            <person name="Ushijima B."/>
            <person name="Saw J.H."/>
            <person name="Mcphail K.L."/>
            <person name="Videau P."/>
        </authorList>
    </citation>
    <scope>NUCLEOTIDE SEQUENCE [LARGE SCALE GENOMIC DNA]</scope>
    <source>
        <strain evidence="3 4">11A07</strain>
    </source>
</reference>
<dbReference type="InterPro" id="IPR027381">
    <property type="entry name" value="LytR/CpsA/Psr_C"/>
</dbReference>
<accession>A0ABX1CG25</accession>